<evidence type="ECO:0000256" key="1">
    <source>
        <dbReference type="SAM" id="MobiDB-lite"/>
    </source>
</evidence>
<dbReference type="EMBL" id="JAOPGA020000310">
    <property type="protein sequence ID" value="KAL0478140.1"/>
    <property type="molecule type" value="Genomic_DNA"/>
</dbReference>
<sequence>MANEYRMDLLSPVQKPRRVCCTSRCCCYFLLFLIPILIILGVGVALIIYYCYPRPVSGNSEIKNIRPTLSLQQDMAINIVMDLYLTINNTNYLSIGMSDLDLEIYYWCSSCYSGQIPNSQPNAPDDGSADIGNVHSNSIINFSARSITTSDPITVTLYGSKLSPVDYQHLLDDCSAIGSQEIALHIYGTTYSYLNGHRIPYTVRINKTTKSHCCIGVGCISSNSPSTSTQPSSQAPSSLPSSEF</sequence>
<evidence type="ECO:0000313" key="4">
    <source>
        <dbReference type="Proteomes" id="UP001431209"/>
    </source>
</evidence>
<organism evidence="3 4">
    <name type="scientific">Acrasis kona</name>
    <dbReference type="NCBI Taxonomy" id="1008807"/>
    <lineage>
        <taxon>Eukaryota</taxon>
        <taxon>Discoba</taxon>
        <taxon>Heterolobosea</taxon>
        <taxon>Tetramitia</taxon>
        <taxon>Eutetramitia</taxon>
        <taxon>Acrasidae</taxon>
        <taxon>Acrasis</taxon>
    </lineage>
</organism>
<feature type="region of interest" description="Disordered" evidence="1">
    <location>
        <begin position="223"/>
        <end position="244"/>
    </location>
</feature>
<evidence type="ECO:0008006" key="5">
    <source>
        <dbReference type="Google" id="ProtNLM"/>
    </source>
</evidence>
<reference evidence="3 4" key="1">
    <citation type="submission" date="2024-03" db="EMBL/GenBank/DDBJ databases">
        <title>The Acrasis kona genome and developmental transcriptomes reveal deep origins of eukaryotic multicellular pathways.</title>
        <authorList>
            <person name="Sheikh S."/>
            <person name="Fu C.-J."/>
            <person name="Brown M.W."/>
            <person name="Baldauf S.L."/>
        </authorList>
    </citation>
    <scope>NUCLEOTIDE SEQUENCE [LARGE SCALE GENOMIC DNA]</scope>
    <source>
        <strain evidence="3 4">ATCC MYA-3509</strain>
    </source>
</reference>
<name>A0AAW2YMR5_9EUKA</name>
<gene>
    <name evidence="3" type="ORF">AKO1_008424</name>
</gene>
<keyword evidence="2" id="KW-0812">Transmembrane</keyword>
<dbReference type="Proteomes" id="UP001431209">
    <property type="component" value="Unassembled WGS sequence"/>
</dbReference>
<proteinExistence type="predicted"/>
<dbReference type="AlphaFoldDB" id="A0AAW2YMR5"/>
<accession>A0AAW2YMR5</accession>
<comment type="caution">
    <text evidence="3">The sequence shown here is derived from an EMBL/GenBank/DDBJ whole genome shotgun (WGS) entry which is preliminary data.</text>
</comment>
<keyword evidence="2" id="KW-0472">Membrane</keyword>
<evidence type="ECO:0000313" key="3">
    <source>
        <dbReference type="EMBL" id="KAL0478140.1"/>
    </source>
</evidence>
<feature type="transmembrane region" description="Helical" evidence="2">
    <location>
        <begin position="25"/>
        <end position="50"/>
    </location>
</feature>
<keyword evidence="4" id="KW-1185">Reference proteome</keyword>
<evidence type="ECO:0000256" key="2">
    <source>
        <dbReference type="SAM" id="Phobius"/>
    </source>
</evidence>
<protein>
    <recommendedName>
        <fullName evidence="5">Late embryogenesis abundant protein LEA-2 subgroup domain-containing protein</fullName>
    </recommendedName>
</protein>
<keyword evidence="2" id="KW-1133">Transmembrane helix</keyword>